<evidence type="ECO:0000256" key="1">
    <source>
        <dbReference type="ARBA" id="ARBA00004651"/>
    </source>
</evidence>
<dbReference type="Pfam" id="PF02687">
    <property type="entry name" value="FtsX"/>
    <property type="match status" value="1"/>
</dbReference>
<dbReference type="RefSeq" id="WP_238142977.1">
    <property type="nucleotide sequence ID" value="NZ_CP019655.1"/>
</dbReference>
<dbReference type="GO" id="GO:0005886">
    <property type="term" value="C:plasma membrane"/>
    <property type="evidence" value="ECO:0007669"/>
    <property type="project" value="UniProtKB-SubCell"/>
</dbReference>
<dbReference type="EMBL" id="CP019655">
    <property type="protein sequence ID" value="AVF25592.1"/>
    <property type="molecule type" value="Genomic_DNA"/>
</dbReference>
<dbReference type="PANTHER" id="PTHR30572:SF4">
    <property type="entry name" value="ABC TRANSPORTER PERMEASE YTRF"/>
    <property type="match status" value="1"/>
</dbReference>
<evidence type="ECO:0000256" key="5">
    <source>
        <dbReference type="ARBA" id="ARBA00023136"/>
    </source>
</evidence>
<evidence type="ECO:0000256" key="2">
    <source>
        <dbReference type="ARBA" id="ARBA00022475"/>
    </source>
</evidence>
<accession>A0A2L1UBS4</accession>
<dbReference type="STRING" id="147375.BXP28_00300"/>
<reference evidence="10" key="1">
    <citation type="submission" date="2017-02" db="EMBL/GenBank/DDBJ databases">
        <title>Delineation of Paenibacillus larvae strains originating from foulbrood outbreaks.</title>
        <authorList>
            <person name="Beims H."/>
            <person name="Bunk B."/>
            <person name="Sproeer C."/>
            <person name="Mohr K.I."/>
            <person name="Pradella S."/>
            <person name="Guenther G."/>
            <person name="Rohde M."/>
            <person name="von der Ohe W."/>
            <person name="Steinert M."/>
        </authorList>
    </citation>
    <scope>NUCLEOTIDE SEQUENCE [LARGE SCALE GENOMIC DNA]</scope>
    <source>
        <strain evidence="10">Eric_III</strain>
    </source>
</reference>
<dbReference type="InterPro" id="IPR050250">
    <property type="entry name" value="Macrolide_Exporter_MacB"/>
</dbReference>
<evidence type="ECO:0000313" key="10">
    <source>
        <dbReference type="Proteomes" id="UP000239833"/>
    </source>
</evidence>
<dbReference type="AlphaFoldDB" id="A0A2L1UBS4"/>
<dbReference type="InterPro" id="IPR003838">
    <property type="entry name" value="ABC3_permease_C"/>
</dbReference>
<sequence>MPDPKPNTAPREYADINVYVDSSEHVKAVGEKLKEKYSVYSIASEIEQINTIFLVMKIGLIFVGTIALLIASIGIFNTMTMAVTERSQDIGIMKAIGAHPKTIKSVFLIESSYIGLMGALFGTIVPYMISFGVNAAMPLIIRSFMNDRLQEGFMLSHIPVYLTLICVAISLTVTIISGYRPAKKATKVDVLKALRRDV</sequence>
<organism evidence="9 10">
    <name type="scientific">Paenibacillus larvae subsp. larvae</name>
    <dbReference type="NCBI Taxonomy" id="147375"/>
    <lineage>
        <taxon>Bacteria</taxon>
        <taxon>Bacillati</taxon>
        <taxon>Bacillota</taxon>
        <taxon>Bacilli</taxon>
        <taxon>Bacillales</taxon>
        <taxon>Paenibacillaceae</taxon>
        <taxon>Paenibacillus</taxon>
    </lineage>
</organism>
<dbReference type="GO" id="GO:0022857">
    <property type="term" value="F:transmembrane transporter activity"/>
    <property type="evidence" value="ECO:0007669"/>
    <property type="project" value="TreeGrafter"/>
</dbReference>
<dbReference type="Proteomes" id="UP000239833">
    <property type="component" value="Chromosome"/>
</dbReference>
<feature type="transmembrane region" description="Helical" evidence="7">
    <location>
        <begin position="113"/>
        <end position="140"/>
    </location>
</feature>
<evidence type="ECO:0000256" key="3">
    <source>
        <dbReference type="ARBA" id="ARBA00022692"/>
    </source>
</evidence>
<evidence type="ECO:0000313" key="9">
    <source>
        <dbReference type="EMBL" id="AVF25592.1"/>
    </source>
</evidence>
<evidence type="ECO:0000256" key="6">
    <source>
        <dbReference type="ARBA" id="ARBA00038076"/>
    </source>
</evidence>
<evidence type="ECO:0000256" key="7">
    <source>
        <dbReference type="SAM" id="Phobius"/>
    </source>
</evidence>
<comment type="similarity">
    <text evidence="6">Belongs to the ABC-4 integral membrane protein family.</text>
</comment>
<keyword evidence="5 7" id="KW-0472">Membrane</keyword>
<keyword evidence="2" id="KW-1003">Cell membrane</keyword>
<dbReference type="GeneID" id="64218189"/>
<feature type="domain" description="ABC3 transporter permease C-terminal" evidence="8">
    <location>
        <begin position="61"/>
        <end position="188"/>
    </location>
</feature>
<feature type="transmembrane region" description="Helical" evidence="7">
    <location>
        <begin position="52"/>
        <end position="76"/>
    </location>
</feature>
<gene>
    <name evidence="9" type="primary">yknZ_1</name>
    <name evidence="9" type="ORF">ERICIII_01401</name>
</gene>
<feature type="transmembrane region" description="Helical" evidence="7">
    <location>
        <begin position="160"/>
        <end position="179"/>
    </location>
</feature>
<protein>
    <submittedName>
        <fullName evidence="9">Putative ABC transporter permease YknZ</fullName>
    </submittedName>
</protein>
<dbReference type="PANTHER" id="PTHR30572">
    <property type="entry name" value="MEMBRANE COMPONENT OF TRANSPORTER-RELATED"/>
    <property type="match status" value="1"/>
</dbReference>
<evidence type="ECO:0000259" key="8">
    <source>
        <dbReference type="Pfam" id="PF02687"/>
    </source>
</evidence>
<keyword evidence="3 7" id="KW-0812">Transmembrane</keyword>
<comment type="subcellular location">
    <subcellularLocation>
        <location evidence="1">Cell membrane</location>
        <topology evidence="1">Multi-pass membrane protein</topology>
    </subcellularLocation>
</comment>
<keyword evidence="4 7" id="KW-1133">Transmembrane helix</keyword>
<evidence type="ECO:0000256" key="4">
    <source>
        <dbReference type="ARBA" id="ARBA00022989"/>
    </source>
</evidence>
<proteinExistence type="inferred from homology"/>
<name>A0A2L1UBS4_9BACL</name>